<dbReference type="InterPro" id="IPR003010">
    <property type="entry name" value="C-N_Hydrolase"/>
</dbReference>
<comment type="caution">
    <text evidence="2">The sequence shown here is derived from an EMBL/GenBank/DDBJ whole genome shotgun (WGS) entry which is preliminary data.</text>
</comment>
<evidence type="ECO:0000259" key="1">
    <source>
        <dbReference type="PROSITE" id="PS50263"/>
    </source>
</evidence>
<reference evidence="3" key="1">
    <citation type="submission" date="2017-09" db="EMBL/GenBank/DDBJ databases">
        <title>Depth-based differentiation of microbial function through sediment-hosted aquifers and enrichment of novel symbionts in the deep terrestrial subsurface.</title>
        <authorList>
            <person name="Probst A.J."/>
            <person name="Ladd B."/>
            <person name="Jarett J.K."/>
            <person name="Geller-Mcgrath D.E."/>
            <person name="Sieber C.M.K."/>
            <person name="Emerson J.B."/>
            <person name="Anantharaman K."/>
            <person name="Thomas B.C."/>
            <person name="Malmstrom R."/>
            <person name="Stieglmeier M."/>
            <person name="Klingl A."/>
            <person name="Woyke T."/>
            <person name="Ryan C.M."/>
            <person name="Banfield J.F."/>
        </authorList>
    </citation>
    <scope>NUCLEOTIDE SEQUENCE [LARGE SCALE GENOMIC DNA]</scope>
</reference>
<dbReference type="Gene3D" id="3.60.110.10">
    <property type="entry name" value="Carbon-nitrogen hydrolase"/>
    <property type="match status" value="1"/>
</dbReference>
<dbReference type="Proteomes" id="UP000229554">
    <property type="component" value="Unassembled WGS sequence"/>
</dbReference>
<dbReference type="InterPro" id="IPR036526">
    <property type="entry name" value="C-N_Hydrolase_sf"/>
</dbReference>
<gene>
    <name evidence="2" type="ORF">COU88_03295</name>
</gene>
<dbReference type="PANTHER" id="PTHR23088:SF27">
    <property type="entry name" value="DEAMINATED GLUTATHIONE AMIDASE"/>
    <property type="match status" value="1"/>
</dbReference>
<dbReference type="AlphaFoldDB" id="A0A2M8KS70"/>
<accession>A0A2M8KS70</accession>
<protein>
    <recommendedName>
        <fullName evidence="1">CN hydrolase domain-containing protein</fullName>
    </recommendedName>
</protein>
<evidence type="ECO:0000313" key="3">
    <source>
        <dbReference type="Proteomes" id="UP000229554"/>
    </source>
</evidence>
<evidence type="ECO:0000313" key="2">
    <source>
        <dbReference type="EMBL" id="PJE62753.1"/>
    </source>
</evidence>
<dbReference type="Pfam" id="PF00795">
    <property type="entry name" value="CN_hydrolase"/>
    <property type="match status" value="1"/>
</dbReference>
<proteinExistence type="predicted"/>
<dbReference type="SUPFAM" id="SSF56317">
    <property type="entry name" value="Carbon-nitrogen hydrolase"/>
    <property type="match status" value="1"/>
</dbReference>
<dbReference type="CDD" id="cd07197">
    <property type="entry name" value="nitrilase"/>
    <property type="match status" value="1"/>
</dbReference>
<dbReference type="PANTHER" id="PTHR23088">
    <property type="entry name" value="NITRILASE-RELATED"/>
    <property type="match status" value="1"/>
</dbReference>
<name>A0A2M8KS70_9BACT</name>
<sequence length="258" mass="29889">MVNRNNQTLKIATSQFPVSEDIARNMKYIRKHIAEASHLHANVIHFPEMSLSGYNTIMKNLDWYTLDKSLDEIKLFAKKYGMYVVLGLHHKNHQSSKSFNTTQLLSSKGKIVGIYSKQKLYESEKNRFISKKNFLVYEINGVKCGFLICYDSCFPQLFSYYRMQGVKLLFLSYYNAMSTKPKNTMDALMEAQFITRATDNQMYISGSNSSSKYSRMPSSFVRPDGKLTALKRHIPGILLSDYPEKRLGWVYDNKVHFT</sequence>
<organism evidence="2 3">
    <name type="scientific">Candidatus Roizmanbacteria bacterium CG10_big_fil_rev_8_21_14_0_10_39_6</name>
    <dbReference type="NCBI Taxonomy" id="1974853"/>
    <lineage>
        <taxon>Bacteria</taxon>
        <taxon>Candidatus Roizmaniibacteriota</taxon>
    </lineage>
</organism>
<dbReference type="EMBL" id="PFED01000131">
    <property type="protein sequence ID" value="PJE62753.1"/>
    <property type="molecule type" value="Genomic_DNA"/>
</dbReference>
<feature type="domain" description="CN hydrolase" evidence="1">
    <location>
        <begin position="9"/>
        <end position="244"/>
    </location>
</feature>
<dbReference type="PROSITE" id="PS50263">
    <property type="entry name" value="CN_HYDROLASE"/>
    <property type="match status" value="1"/>
</dbReference>